<dbReference type="AlphaFoldDB" id="A0AAD6C1U2"/>
<dbReference type="Proteomes" id="UP001213681">
    <property type="component" value="Unassembled WGS sequence"/>
</dbReference>
<keyword evidence="2" id="KW-1185">Reference proteome</keyword>
<dbReference type="EMBL" id="JAPVEA010000007">
    <property type="protein sequence ID" value="KAJ5443519.1"/>
    <property type="molecule type" value="Genomic_DNA"/>
</dbReference>
<sequence>MNDRDFRRLARTESEEFLLRITSVEDIDELFNENAKGPKWVLMKPPASAQTSEPKPYQEILREDEIIALMVSVRPSCLHLLGSPYQHDFPRLVVNISQAKQAQY</sequence>
<accession>A0AAD6C1U2</accession>
<protein>
    <submittedName>
        <fullName evidence="1">Uncharacterized protein</fullName>
    </submittedName>
</protein>
<evidence type="ECO:0000313" key="1">
    <source>
        <dbReference type="EMBL" id="KAJ5443519.1"/>
    </source>
</evidence>
<reference evidence="1" key="2">
    <citation type="journal article" date="2023" name="IMA Fungus">
        <title>Comparative genomic study of the Penicillium genus elucidates a diverse pangenome and 15 lateral gene transfer events.</title>
        <authorList>
            <person name="Petersen C."/>
            <person name="Sorensen T."/>
            <person name="Nielsen M.R."/>
            <person name="Sondergaard T.E."/>
            <person name="Sorensen J.L."/>
            <person name="Fitzpatrick D.A."/>
            <person name="Frisvad J.C."/>
            <person name="Nielsen K.L."/>
        </authorList>
    </citation>
    <scope>NUCLEOTIDE SEQUENCE</scope>
    <source>
        <strain evidence="1">IBT 16125</strain>
    </source>
</reference>
<comment type="caution">
    <text evidence="1">The sequence shown here is derived from an EMBL/GenBank/DDBJ whole genome shotgun (WGS) entry which is preliminary data.</text>
</comment>
<name>A0AAD6C1U2_9EURO</name>
<organism evidence="1 2">
    <name type="scientific">Penicillium daleae</name>
    <dbReference type="NCBI Taxonomy" id="63821"/>
    <lineage>
        <taxon>Eukaryota</taxon>
        <taxon>Fungi</taxon>
        <taxon>Dikarya</taxon>
        <taxon>Ascomycota</taxon>
        <taxon>Pezizomycotina</taxon>
        <taxon>Eurotiomycetes</taxon>
        <taxon>Eurotiomycetidae</taxon>
        <taxon>Eurotiales</taxon>
        <taxon>Aspergillaceae</taxon>
        <taxon>Penicillium</taxon>
    </lineage>
</organism>
<dbReference type="RefSeq" id="XP_056763599.1">
    <property type="nucleotide sequence ID" value="XM_056910773.1"/>
</dbReference>
<dbReference type="GeneID" id="81601016"/>
<proteinExistence type="predicted"/>
<reference evidence="1" key="1">
    <citation type="submission" date="2022-12" db="EMBL/GenBank/DDBJ databases">
        <authorList>
            <person name="Petersen C."/>
        </authorList>
    </citation>
    <scope>NUCLEOTIDE SEQUENCE</scope>
    <source>
        <strain evidence="1">IBT 16125</strain>
    </source>
</reference>
<gene>
    <name evidence="1" type="ORF">N7458_007391</name>
</gene>
<evidence type="ECO:0000313" key="2">
    <source>
        <dbReference type="Proteomes" id="UP001213681"/>
    </source>
</evidence>